<protein>
    <recommendedName>
        <fullName evidence="3">Cytokinin riboside 5'-monophosphate phosphoribohydrolase</fullName>
        <ecNumber evidence="3">3.2.2.n1</ecNumber>
    </recommendedName>
</protein>
<dbReference type="GO" id="GO:0009691">
    <property type="term" value="P:cytokinin biosynthetic process"/>
    <property type="evidence" value="ECO:0007669"/>
    <property type="project" value="UniProtKB-UniRule"/>
</dbReference>
<dbReference type="NCBIfam" id="TIGR00730">
    <property type="entry name" value="Rossman fold protein, TIGR00730 family"/>
    <property type="match status" value="1"/>
</dbReference>
<gene>
    <name evidence="4" type="ORF">SAMN04488109_6677</name>
</gene>
<keyword evidence="3" id="KW-0378">Hydrolase</keyword>
<dbReference type="InterPro" id="IPR031100">
    <property type="entry name" value="LOG_fam"/>
</dbReference>
<reference evidence="4 5" key="1">
    <citation type="submission" date="2016-11" db="EMBL/GenBank/DDBJ databases">
        <authorList>
            <person name="Jaros S."/>
            <person name="Januszkiewicz K."/>
            <person name="Wedrychowicz H."/>
        </authorList>
    </citation>
    <scope>NUCLEOTIDE SEQUENCE [LARGE SCALE GENOMIC DNA]</scope>
    <source>
        <strain evidence="4 5">DSM 24574</strain>
    </source>
</reference>
<dbReference type="Pfam" id="PF03641">
    <property type="entry name" value="Lysine_decarbox"/>
    <property type="match status" value="1"/>
</dbReference>
<keyword evidence="3" id="KW-0203">Cytokinin biosynthesis</keyword>
<evidence type="ECO:0000313" key="4">
    <source>
        <dbReference type="EMBL" id="SHI00351.1"/>
    </source>
</evidence>
<keyword evidence="5" id="KW-1185">Reference proteome</keyword>
<dbReference type="OrthoDB" id="9801098at2"/>
<dbReference type="RefSeq" id="WP_073143200.1">
    <property type="nucleotide sequence ID" value="NZ_FQWQ01000006.1"/>
</dbReference>
<accession>A0A1M5XKM9</accession>
<dbReference type="SUPFAM" id="SSF102405">
    <property type="entry name" value="MCP/YpsA-like"/>
    <property type="match status" value="1"/>
</dbReference>
<comment type="catalytic activity">
    <reaction evidence="1">
        <text>AMP + H2O = D-ribose 5-phosphate + adenine</text>
        <dbReference type="Rhea" id="RHEA:20129"/>
        <dbReference type="ChEBI" id="CHEBI:15377"/>
        <dbReference type="ChEBI" id="CHEBI:16708"/>
        <dbReference type="ChEBI" id="CHEBI:78346"/>
        <dbReference type="ChEBI" id="CHEBI:456215"/>
        <dbReference type="EC" id="3.2.2.4"/>
    </reaction>
</comment>
<organism evidence="4 5">
    <name type="scientific">Chryseolinea serpens</name>
    <dbReference type="NCBI Taxonomy" id="947013"/>
    <lineage>
        <taxon>Bacteria</taxon>
        <taxon>Pseudomonadati</taxon>
        <taxon>Bacteroidota</taxon>
        <taxon>Cytophagia</taxon>
        <taxon>Cytophagales</taxon>
        <taxon>Fulvivirgaceae</taxon>
        <taxon>Chryseolinea</taxon>
    </lineage>
</organism>
<evidence type="ECO:0000256" key="3">
    <source>
        <dbReference type="RuleBase" id="RU363015"/>
    </source>
</evidence>
<dbReference type="EC" id="3.2.2.n1" evidence="3"/>
<name>A0A1M5XKM9_9BACT</name>
<dbReference type="Gene3D" id="3.40.50.450">
    <property type="match status" value="1"/>
</dbReference>
<dbReference type="EMBL" id="FQWQ01000006">
    <property type="protein sequence ID" value="SHI00351.1"/>
    <property type="molecule type" value="Genomic_DNA"/>
</dbReference>
<sequence length="177" mass="19294">MNICVFCGSAVGHDPVYAETAYSLGRAFAKGSHGLVYGGGNIGLMGIVADAVLEHQGEVIGIIPQFLMDREVGHGFLTRLEIVGSMHERKKRMADLSDAFIALPGGWGTLDELAEILTWRQLGLIHQPIAVLNIAGFFNPLLDQMRTMVDGGFLKQGNLDFLIVENDVEKILSRLFP</sequence>
<dbReference type="AlphaFoldDB" id="A0A1M5XKM9"/>
<dbReference type="STRING" id="947013.SAMN04488109_6677"/>
<dbReference type="GO" id="GO:0008714">
    <property type="term" value="F:AMP nucleosidase activity"/>
    <property type="evidence" value="ECO:0007669"/>
    <property type="project" value="UniProtKB-EC"/>
</dbReference>
<proteinExistence type="inferred from homology"/>
<dbReference type="GO" id="GO:0005829">
    <property type="term" value="C:cytosol"/>
    <property type="evidence" value="ECO:0007669"/>
    <property type="project" value="TreeGrafter"/>
</dbReference>
<dbReference type="Proteomes" id="UP000184212">
    <property type="component" value="Unassembled WGS sequence"/>
</dbReference>
<evidence type="ECO:0000313" key="5">
    <source>
        <dbReference type="Proteomes" id="UP000184212"/>
    </source>
</evidence>
<dbReference type="PANTHER" id="PTHR31223">
    <property type="entry name" value="LOG FAMILY PROTEIN YJL055W"/>
    <property type="match status" value="1"/>
</dbReference>
<dbReference type="InterPro" id="IPR005269">
    <property type="entry name" value="LOG"/>
</dbReference>
<evidence type="ECO:0000256" key="1">
    <source>
        <dbReference type="ARBA" id="ARBA00000274"/>
    </source>
</evidence>
<comment type="similarity">
    <text evidence="2 3">Belongs to the LOG family.</text>
</comment>
<evidence type="ECO:0000256" key="2">
    <source>
        <dbReference type="ARBA" id="ARBA00006763"/>
    </source>
</evidence>
<dbReference type="PANTHER" id="PTHR31223:SF70">
    <property type="entry name" value="LOG FAMILY PROTEIN YJL055W"/>
    <property type="match status" value="1"/>
</dbReference>